<dbReference type="InterPro" id="IPR016176">
    <property type="entry name" value="Cbl-dep_enz_cat"/>
</dbReference>
<comment type="caution">
    <text evidence="9">The sequence shown here is derived from an EMBL/GenBank/DDBJ whole genome shotgun (WGS) entry which is preliminary data.</text>
</comment>
<dbReference type="SUPFAM" id="SSF52242">
    <property type="entry name" value="Cobalamin (vitamin B12)-binding domain"/>
    <property type="match status" value="1"/>
</dbReference>
<dbReference type="InterPro" id="IPR036724">
    <property type="entry name" value="Cobalamin-bd_sf"/>
</dbReference>
<name>A0A7W5EZV1_9ACTN</name>
<evidence type="ECO:0000256" key="1">
    <source>
        <dbReference type="ARBA" id="ARBA00001922"/>
    </source>
</evidence>
<evidence type="ECO:0000256" key="7">
    <source>
        <dbReference type="ARBA" id="ARBA00023285"/>
    </source>
</evidence>
<dbReference type="Proteomes" id="UP000572907">
    <property type="component" value="Unassembled WGS sequence"/>
</dbReference>
<accession>A0A7W5EZV1</accession>
<comment type="subunit">
    <text evidence="3">Heterodimer of an alpha and a beta chain.</text>
</comment>
<dbReference type="Pfam" id="PF02310">
    <property type="entry name" value="B12-binding"/>
    <property type="match status" value="1"/>
</dbReference>
<evidence type="ECO:0000259" key="8">
    <source>
        <dbReference type="PROSITE" id="PS51332"/>
    </source>
</evidence>
<feature type="domain" description="B12-binding" evidence="8">
    <location>
        <begin position="536"/>
        <end position="665"/>
    </location>
</feature>
<dbReference type="InterPro" id="IPR006158">
    <property type="entry name" value="Cobalamin-bd"/>
</dbReference>
<protein>
    <submittedName>
        <fullName evidence="9">(2R)-ethylmalonyl-CoA mutase</fullName>
    </submittedName>
</protein>
<dbReference type="CDD" id="cd02071">
    <property type="entry name" value="MM_CoA_mut_B12_BD"/>
    <property type="match status" value="1"/>
</dbReference>
<dbReference type="GO" id="GO:0046872">
    <property type="term" value="F:metal ion binding"/>
    <property type="evidence" value="ECO:0007669"/>
    <property type="project" value="UniProtKB-KW"/>
</dbReference>
<evidence type="ECO:0000256" key="5">
    <source>
        <dbReference type="ARBA" id="ARBA00022723"/>
    </source>
</evidence>
<dbReference type="InterPro" id="IPR006099">
    <property type="entry name" value="MeMalonylCoA_mutase_a/b_cat"/>
</dbReference>
<dbReference type="GO" id="GO:0004494">
    <property type="term" value="F:methylmalonyl-CoA mutase activity"/>
    <property type="evidence" value="ECO:0007669"/>
    <property type="project" value="UniProtKB-EC"/>
</dbReference>
<dbReference type="PROSITE" id="PS51332">
    <property type="entry name" value="B12_BINDING"/>
    <property type="match status" value="1"/>
</dbReference>
<dbReference type="PANTHER" id="PTHR48101:SF3">
    <property type="entry name" value="COENZYME B12-DEPENDENT MUTASE"/>
    <property type="match status" value="1"/>
</dbReference>
<dbReference type="AlphaFoldDB" id="A0A7W5EZV1"/>
<keyword evidence="7" id="KW-0170">Cobalt</keyword>
<dbReference type="EMBL" id="JACHXE010000001">
    <property type="protein sequence ID" value="MBB3074820.1"/>
    <property type="molecule type" value="Genomic_DNA"/>
</dbReference>
<dbReference type="PANTHER" id="PTHR48101">
    <property type="entry name" value="METHYLMALONYL-COA MUTASE, MITOCHONDRIAL-RELATED"/>
    <property type="match status" value="1"/>
</dbReference>
<dbReference type="InterPro" id="IPR006159">
    <property type="entry name" value="Acid_CoA_mut_C"/>
</dbReference>
<dbReference type="Gene3D" id="3.20.20.240">
    <property type="entry name" value="Methylmalonyl-CoA mutase"/>
    <property type="match status" value="1"/>
</dbReference>
<evidence type="ECO:0000256" key="3">
    <source>
        <dbReference type="ARBA" id="ARBA00011870"/>
    </source>
</evidence>
<comment type="similarity">
    <text evidence="2">Belongs to the methylmalonyl-CoA mutase family.</text>
</comment>
<dbReference type="Gene3D" id="3.40.50.280">
    <property type="entry name" value="Cobalamin-binding domain"/>
    <property type="match status" value="1"/>
</dbReference>
<organism evidence="9 10">
    <name type="scientific">Streptomyces violarus</name>
    <dbReference type="NCBI Taxonomy" id="67380"/>
    <lineage>
        <taxon>Bacteria</taxon>
        <taxon>Bacillati</taxon>
        <taxon>Actinomycetota</taxon>
        <taxon>Actinomycetes</taxon>
        <taxon>Kitasatosporales</taxon>
        <taxon>Streptomycetaceae</taxon>
        <taxon>Streptomyces</taxon>
    </lineage>
</organism>
<evidence type="ECO:0000256" key="4">
    <source>
        <dbReference type="ARBA" id="ARBA00022628"/>
    </source>
</evidence>
<evidence type="ECO:0000256" key="6">
    <source>
        <dbReference type="ARBA" id="ARBA00023235"/>
    </source>
</evidence>
<dbReference type="InterPro" id="IPR006098">
    <property type="entry name" value="MMCoA_mutase_a_cat"/>
</dbReference>
<dbReference type="GO" id="GO:0031419">
    <property type="term" value="F:cobalamin binding"/>
    <property type="evidence" value="ECO:0007669"/>
    <property type="project" value="UniProtKB-KW"/>
</dbReference>
<dbReference type="NCBIfam" id="TIGR00641">
    <property type="entry name" value="acid_CoA_mut_N"/>
    <property type="match status" value="1"/>
</dbReference>
<keyword evidence="5" id="KW-0479">Metal-binding</keyword>
<evidence type="ECO:0000313" key="10">
    <source>
        <dbReference type="Proteomes" id="UP000572907"/>
    </source>
</evidence>
<evidence type="ECO:0000256" key="2">
    <source>
        <dbReference type="ARBA" id="ARBA00008465"/>
    </source>
</evidence>
<proteinExistence type="inferred from homology"/>
<dbReference type="SUPFAM" id="SSF51703">
    <property type="entry name" value="Cobalamin (vitamin B12)-dependent enzymes"/>
    <property type="match status" value="1"/>
</dbReference>
<dbReference type="NCBIfam" id="TIGR00640">
    <property type="entry name" value="acid_CoA_mut_C"/>
    <property type="match status" value="1"/>
</dbReference>
<comment type="cofactor">
    <cofactor evidence="1">
        <name>adenosylcob(III)alamin</name>
        <dbReference type="ChEBI" id="CHEBI:18408"/>
    </cofactor>
</comment>
<evidence type="ECO:0000313" key="9">
    <source>
        <dbReference type="EMBL" id="MBB3074820.1"/>
    </source>
</evidence>
<dbReference type="RefSeq" id="WP_184588551.1">
    <property type="nucleotide sequence ID" value="NZ_BMUP01000001.1"/>
</dbReference>
<keyword evidence="4" id="KW-0846">Cobalamin</keyword>
<keyword evidence="6" id="KW-0413">Isomerase</keyword>
<reference evidence="9 10" key="1">
    <citation type="submission" date="2020-08" db="EMBL/GenBank/DDBJ databases">
        <title>Genomic Encyclopedia of Type Strains, Phase III (KMG-III): the genomes of soil and plant-associated and newly described type strains.</title>
        <authorList>
            <person name="Whitman W."/>
        </authorList>
    </citation>
    <scope>NUCLEOTIDE SEQUENCE [LARGE SCALE GENOMIC DNA]</scope>
    <source>
        <strain evidence="9 10">CECT 3237</strain>
    </source>
</reference>
<dbReference type="Pfam" id="PF01642">
    <property type="entry name" value="MM_CoA_mutase"/>
    <property type="match status" value="1"/>
</dbReference>
<keyword evidence="10" id="KW-1185">Reference proteome</keyword>
<sequence length="675" mass="73970">MSERQKDRPWLMRTYAGHSTAEASNELYRRNLAKGQTGLSVAFDLPTQTGYDSDHILARGEVGRVGVPIAHLGDMRRLFQDIPLEQMNTSMTINATAMWLLALYQVVAEEQGADITKLQGTTQNDIVKEYLSRGTHVFPPGPSLRLTTDMIAYTVSHIPKWNPINICSYHLQEAGATPVQEIAYAMSTAIAVLDAVRDSGQVPQERMGDVVGRISFFVNAGVRFVEEMCKMRAFGRIWDKVTRERYGIENPKHRRFRYGVQVNSLGLTEAQPENNVQRIVLEMLAVTLSKDARARAVQLPAWNEALGLPRPWDQQWSLRIQQVLAYESDLLEYEDIFEGSKVIETKVGELVESALAEIDRIQEMGGAMAAVESGYLKSQLVASHAERRGRIESGQEKIIGVNAFEGTEPNPLTADLDTAIQTVDPAVEARVIASLQQWRDNRYQPPFNHPRPCKALERLKEAARGTGNLMEATLECARAGATTGEWAGALREVFGEFRAPTGVSSAPVAVPVEEGSTLALVRRKVDLTAKELNVGKLRFLVGKPGLDGHSNGAEQIAVRARDAGFEVVYQGIRLTPEQIVDAALAEDVHAVGLSILSGSHAQLVPDVLERLRVAGATDIPVIAGGIIPNGDAEQLRAAGVAAVFTPKDFDITGIIGRIVDEIRKANKLDPLEVPA</sequence>
<gene>
    <name evidence="9" type="ORF">FHS41_001289</name>
</gene>